<evidence type="ECO:0000313" key="5">
    <source>
        <dbReference type="EMBL" id="KAF5938471.1"/>
    </source>
</evidence>
<keyword evidence="2" id="KW-0325">Glycoprotein</keyword>
<keyword evidence="6" id="KW-1185">Reference proteome</keyword>
<protein>
    <recommendedName>
        <fullName evidence="4">Phytocyanin domain-containing protein</fullName>
    </recommendedName>
</protein>
<dbReference type="PROSITE" id="PS51485">
    <property type="entry name" value="PHYTOCYANIN"/>
    <property type="match status" value="1"/>
</dbReference>
<feature type="domain" description="Phytocyanin" evidence="4">
    <location>
        <begin position="25"/>
        <end position="127"/>
    </location>
</feature>
<reference evidence="6" key="1">
    <citation type="journal article" date="2020" name="Nat. Commun.">
        <title>Genome assembly of wild tea tree DASZ reveals pedigree and selection history of tea varieties.</title>
        <authorList>
            <person name="Zhang W."/>
            <person name="Zhang Y."/>
            <person name="Qiu H."/>
            <person name="Guo Y."/>
            <person name="Wan H."/>
            <person name="Zhang X."/>
            <person name="Scossa F."/>
            <person name="Alseekh S."/>
            <person name="Zhang Q."/>
            <person name="Wang P."/>
            <person name="Xu L."/>
            <person name="Schmidt M.H."/>
            <person name="Jia X."/>
            <person name="Li D."/>
            <person name="Zhu A."/>
            <person name="Guo F."/>
            <person name="Chen W."/>
            <person name="Ni D."/>
            <person name="Usadel B."/>
            <person name="Fernie A.R."/>
            <person name="Wen W."/>
        </authorList>
    </citation>
    <scope>NUCLEOTIDE SEQUENCE [LARGE SCALE GENOMIC DNA]</scope>
    <source>
        <strain evidence="6">cv. G240</strain>
    </source>
</reference>
<sequence length="139" mass="15697">MNKFQLSLLLLVAICNLMTGRTSAMYHIVGAKLGWNIPPNKTYYQDWAKSRVFSVEDKLLFAFRSPLHNVVEVGKDDFDECKQENLIYTYSSGPLIVNFTMPGDHYYYSGVGIQCELGQKLHVPVVSRKGSSGRNSKTL</sequence>
<evidence type="ECO:0000256" key="3">
    <source>
        <dbReference type="SAM" id="SignalP"/>
    </source>
</evidence>
<evidence type="ECO:0000256" key="1">
    <source>
        <dbReference type="ARBA" id="ARBA00023157"/>
    </source>
</evidence>
<proteinExistence type="predicted"/>
<dbReference type="GO" id="GO:0005886">
    <property type="term" value="C:plasma membrane"/>
    <property type="evidence" value="ECO:0007669"/>
    <property type="project" value="TreeGrafter"/>
</dbReference>
<comment type="caution">
    <text evidence="5">The sequence shown here is derived from an EMBL/GenBank/DDBJ whole genome shotgun (WGS) entry which is preliminary data.</text>
</comment>
<name>A0A7J7GEV4_CAMSI</name>
<dbReference type="InterPro" id="IPR003245">
    <property type="entry name" value="Phytocyanin_dom"/>
</dbReference>
<dbReference type="SUPFAM" id="SSF49503">
    <property type="entry name" value="Cupredoxins"/>
    <property type="match status" value="1"/>
</dbReference>
<evidence type="ECO:0000259" key="4">
    <source>
        <dbReference type="PROSITE" id="PS51485"/>
    </source>
</evidence>
<dbReference type="EMBL" id="JACBKZ010000011">
    <property type="protein sequence ID" value="KAF5938471.1"/>
    <property type="molecule type" value="Genomic_DNA"/>
</dbReference>
<keyword evidence="1" id="KW-1015">Disulfide bond</keyword>
<dbReference type="GO" id="GO:0009055">
    <property type="term" value="F:electron transfer activity"/>
    <property type="evidence" value="ECO:0007669"/>
    <property type="project" value="InterPro"/>
</dbReference>
<dbReference type="FunFam" id="2.60.40.420:FF:000034">
    <property type="entry name" value="Cupredoxin superfamily protein"/>
    <property type="match status" value="1"/>
</dbReference>
<evidence type="ECO:0000256" key="2">
    <source>
        <dbReference type="ARBA" id="ARBA00023180"/>
    </source>
</evidence>
<dbReference type="AlphaFoldDB" id="A0A7J7GEV4"/>
<dbReference type="PANTHER" id="PTHR33021">
    <property type="entry name" value="BLUE COPPER PROTEIN"/>
    <property type="match status" value="1"/>
</dbReference>
<reference evidence="5 6" key="2">
    <citation type="submission" date="2020-07" db="EMBL/GenBank/DDBJ databases">
        <title>Genome assembly of wild tea tree DASZ reveals pedigree and selection history of tea varieties.</title>
        <authorList>
            <person name="Zhang W."/>
        </authorList>
    </citation>
    <scope>NUCLEOTIDE SEQUENCE [LARGE SCALE GENOMIC DNA]</scope>
    <source>
        <strain evidence="6">cv. G240</strain>
        <tissue evidence="5">Leaf</tissue>
    </source>
</reference>
<dbReference type="Gene3D" id="2.60.40.420">
    <property type="entry name" value="Cupredoxins - blue copper proteins"/>
    <property type="match status" value="1"/>
</dbReference>
<feature type="chain" id="PRO_5029710007" description="Phytocyanin domain-containing protein" evidence="3">
    <location>
        <begin position="25"/>
        <end position="139"/>
    </location>
</feature>
<dbReference type="PANTHER" id="PTHR33021:SF264">
    <property type="entry name" value="OS05G0570900 PROTEIN"/>
    <property type="match status" value="1"/>
</dbReference>
<feature type="signal peptide" evidence="3">
    <location>
        <begin position="1"/>
        <end position="24"/>
    </location>
</feature>
<dbReference type="Proteomes" id="UP000593564">
    <property type="component" value="Unassembled WGS sequence"/>
</dbReference>
<dbReference type="OrthoDB" id="1916408at2759"/>
<gene>
    <name evidence="5" type="ORF">HYC85_022730</name>
</gene>
<dbReference type="Pfam" id="PF02298">
    <property type="entry name" value="Cu_bind_like"/>
    <property type="match status" value="1"/>
</dbReference>
<keyword evidence="3" id="KW-0732">Signal</keyword>
<dbReference type="InterPro" id="IPR008972">
    <property type="entry name" value="Cupredoxin"/>
</dbReference>
<accession>A0A7J7GEV4</accession>
<organism evidence="5 6">
    <name type="scientific">Camellia sinensis</name>
    <name type="common">Tea plant</name>
    <name type="synonym">Thea sinensis</name>
    <dbReference type="NCBI Taxonomy" id="4442"/>
    <lineage>
        <taxon>Eukaryota</taxon>
        <taxon>Viridiplantae</taxon>
        <taxon>Streptophyta</taxon>
        <taxon>Embryophyta</taxon>
        <taxon>Tracheophyta</taxon>
        <taxon>Spermatophyta</taxon>
        <taxon>Magnoliopsida</taxon>
        <taxon>eudicotyledons</taxon>
        <taxon>Gunneridae</taxon>
        <taxon>Pentapetalae</taxon>
        <taxon>asterids</taxon>
        <taxon>Ericales</taxon>
        <taxon>Theaceae</taxon>
        <taxon>Camellia</taxon>
    </lineage>
</organism>
<dbReference type="InterPro" id="IPR039391">
    <property type="entry name" value="Phytocyanin-like"/>
</dbReference>
<evidence type="ECO:0000313" key="6">
    <source>
        <dbReference type="Proteomes" id="UP000593564"/>
    </source>
</evidence>